<keyword evidence="1" id="KW-0732">Signal</keyword>
<accession>A0AAP0KIZ7</accession>
<dbReference type="EMBL" id="JBBNAE010000001">
    <property type="protein sequence ID" value="KAK9153421.1"/>
    <property type="molecule type" value="Genomic_DNA"/>
</dbReference>
<evidence type="ECO:0000256" key="1">
    <source>
        <dbReference type="SAM" id="SignalP"/>
    </source>
</evidence>
<name>A0AAP0KIZ7_9MAGN</name>
<organism evidence="2 3">
    <name type="scientific">Stephania japonica</name>
    <dbReference type="NCBI Taxonomy" id="461633"/>
    <lineage>
        <taxon>Eukaryota</taxon>
        <taxon>Viridiplantae</taxon>
        <taxon>Streptophyta</taxon>
        <taxon>Embryophyta</taxon>
        <taxon>Tracheophyta</taxon>
        <taxon>Spermatophyta</taxon>
        <taxon>Magnoliopsida</taxon>
        <taxon>Ranunculales</taxon>
        <taxon>Menispermaceae</taxon>
        <taxon>Menispermoideae</taxon>
        <taxon>Cissampelideae</taxon>
        <taxon>Stephania</taxon>
    </lineage>
</organism>
<protein>
    <submittedName>
        <fullName evidence="2">Uncharacterized protein</fullName>
    </submittedName>
</protein>
<dbReference type="Proteomes" id="UP001417504">
    <property type="component" value="Unassembled WGS sequence"/>
</dbReference>
<evidence type="ECO:0000313" key="2">
    <source>
        <dbReference type="EMBL" id="KAK9153421.1"/>
    </source>
</evidence>
<evidence type="ECO:0000313" key="3">
    <source>
        <dbReference type="Proteomes" id="UP001417504"/>
    </source>
</evidence>
<gene>
    <name evidence="2" type="ORF">Sjap_000901</name>
</gene>
<keyword evidence="3" id="KW-1185">Reference proteome</keyword>
<feature type="signal peptide" evidence="1">
    <location>
        <begin position="1"/>
        <end position="17"/>
    </location>
</feature>
<feature type="chain" id="PRO_5042886715" evidence="1">
    <location>
        <begin position="18"/>
        <end position="56"/>
    </location>
</feature>
<sequence length="56" mass="6137">MLLNQFLLLALITSSNAGSSTSRLKSNDVLGAEEIENECEIVVVNDNDENEYCGME</sequence>
<dbReference type="AlphaFoldDB" id="A0AAP0KIZ7"/>
<reference evidence="2 3" key="1">
    <citation type="submission" date="2024-01" db="EMBL/GenBank/DDBJ databases">
        <title>Genome assemblies of Stephania.</title>
        <authorList>
            <person name="Yang L."/>
        </authorList>
    </citation>
    <scope>NUCLEOTIDE SEQUENCE [LARGE SCALE GENOMIC DNA]</scope>
    <source>
        <strain evidence="2">QJT</strain>
        <tissue evidence="2">Leaf</tissue>
    </source>
</reference>
<comment type="caution">
    <text evidence="2">The sequence shown here is derived from an EMBL/GenBank/DDBJ whole genome shotgun (WGS) entry which is preliminary data.</text>
</comment>
<proteinExistence type="predicted"/>